<dbReference type="SUPFAM" id="SSF47413">
    <property type="entry name" value="lambda repressor-like DNA-binding domains"/>
    <property type="match status" value="1"/>
</dbReference>
<dbReference type="InterPro" id="IPR007933">
    <property type="entry name" value="Transcrpt_activ_CII"/>
</dbReference>
<dbReference type="InterPro" id="IPR010982">
    <property type="entry name" value="Lambda_DNA-bd_dom_sf"/>
</dbReference>
<organism evidence="1 2">
    <name type="scientific">Pseudomonas soli</name>
    <dbReference type="NCBI Taxonomy" id="1306993"/>
    <lineage>
        <taxon>Bacteria</taxon>
        <taxon>Pseudomonadati</taxon>
        <taxon>Pseudomonadota</taxon>
        <taxon>Gammaproteobacteria</taxon>
        <taxon>Pseudomonadales</taxon>
        <taxon>Pseudomonadaceae</taxon>
        <taxon>Pseudomonas</taxon>
    </lineage>
</organism>
<evidence type="ECO:0000313" key="2">
    <source>
        <dbReference type="Proteomes" id="UP001209279"/>
    </source>
</evidence>
<reference evidence="1" key="1">
    <citation type="submission" date="2021-08" db="EMBL/GenBank/DDBJ databases">
        <authorList>
            <person name="Yaryura P.M."/>
            <person name="Bianco M.I."/>
            <person name="Morais C."/>
            <person name="Setubal J.C."/>
        </authorList>
    </citation>
    <scope>NUCLEOTIDE SEQUENCE</scope>
    <source>
        <strain evidence="1">AP1</strain>
    </source>
</reference>
<dbReference type="EMBL" id="CP083803">
    <property type="protein sequence ID" value="UXZ44517.1"/>
    <property type="molecule type" value="Genomic_DNA"/>
</dbReference>
<name>A0AAJ5MJQ3_9PSED</name>
<gene>
    <name evidence="1" type="ORF">K7K07_20950</name>
</gene>
<sequence length="103" mass="11602">MSTNEFSQERHDITREIETLILQRVARVSQKVIALEAGCSESTVSRWNDGEYQRWAQVLATLGLRVVPQDAMVVTAEYLSALETMARIGLKAEKKRPGPLGWD</sequence>
<protein>
    <submittedName>
        <fullName evidence="1">Transposase family protein</fullName>
    </submittedName>
</protein>
<dbReference type="Proteomes" id="UP001209279">
    <property type="component" value="Chromosome"/>
</dbReference>
<proteinExistence type="predicted"/>
<dbReference type="Pfam" id="PF05269">
    <property type="entry name" value="Phage_CII"/>
    <property type="match status" value="1"/>
</dbReference>
<dbReference type="AlphaFoldDB" id="A0AAJ5MJQ3"/>
<dbReference type="GO" id="GO:0006355">
    <property type="term" value="P:regulation of DNA-templated transcription"/>
    <property type="evidence" value="ECO:0007669"/>
    <property type="project" value="InterPro"/>
</dbReference>
<dbReference type="RefSeq" id="WP_263158778.1">
    <property type="nucleotide sequence ID" value="NZ_CP083803.1"/>
</dbReference>
<evidence type="ECO:0000313" key="1">
    <source>
        <dbReference type="EMBL" id="UXZ44517.1"/>
    </source>
</evidence>
<dbReference type="Gene3D" id="1.10.260.40">
    <property type="entry name" value="lambda repressor-like DNA-binding domains"/>
    <property type="match status" value="1"/>
</dbReference>
<accession>A0AAJ5MJQ3</accession>
<dbReference type="GO" id="GO:0003677">
    <property type="term" value="F:DNA binding"/>
    <property type="evidence" value="ECO:0007669"/>
    <property type="project" value="InterPro"/>
</dbReference>